<dbReference type="Proteomes" id="UP001304895">
    <property type="component" value="Unassembled WGS sequence"/>
</dbReference>
<evidence type="ECO:0000313" key="1">
    <source>
        <dbReference type="EMBL" id="KAK4131024.1"/>
    </source>
</evidence>
<dbReference type="AlphaFoldDB" id="A0AAN6UE67"/>
<accession>A0AAN6UE67</accession>
<organism evidence="1 2">
    <name type="scientific">Trichocladium antarcticum</name>
    <dbReference type="NCBI Taxonomy" id="1450529"/>
    <lineage>
        <taxon>Eukaryota</taxon>
        <taxon>Fungi</taxon>
        <taxon>Dikarya</taxon>
        <taxon>Ascomycota</taxon>
        <taxon>Pezizomycotina</taxon>
        <taxon>Sordariomycetes</taxon>
        <taxon>Sordariomycetidae</taxon>
        <taxon>Sordariales</taxon>
        <taxon>Chaetomiaceae</taxon>
        <taxon>Trichocladium</taxon>
    </lineage>
</organism>
<sequence>MGFLRKLKLCTGVVAGLSGGALGYLRASTTIISPLPIDDPFLRSSTYAKYNLHQNPSTQDVCVKRIPLDKIRPELLQREGDLALEFCRGVWGGLGYRFQRAYLARKYHGPATGSQLWTVDQLSQSAYEPGTQLTDHFEVVEKTPTEIVVRCGDTPRNQNPRDSDGLFAISATIDKERGEAVLGLKSCFFTSSSKIEGIQGPMPAWMEVLHRWYSRIWMETGSWRVTR</sequence>
<keyword evidence="2" id="KW-1185">Reference proteome</keyword>
<gene>
    <name evidence="1" type="ORF">BT67DRAFT_487006</name>
</gene>
<protein>
    <submittedName>
        <fullName evidence="1">Uncharacterized protein</fullName>
    </submittedName>
</protein>
<reference evidence="1" key="1">
    <citation type="journal article" date="2023" name="Mol. Phylogenet. Evol.">
        <title>Genome-scale phylogeny and comparative genomics of the fungal order Sordariales.</title>
        <authorList>
            <person name="Hensen N."/>
            <person name="Bonometti L."/>
            <person name="Westerberg I."/>
            <person name="Brannstrom I.O."/>
            <person name="Guillou S."/>
            <person name="Cros-Aarteil S."/>
            <person name="Calhoun S."/>
            <person name="Haridas S."/>
            <person name="Kuo A."/>
            <person name="Mondo S."/>
            <person name="Pangilinan J."/>
            <person name="Riley R."/>
            <person name="LaButti K."/>
            <person name="Andreopoulos B."/>
            <person name="Lipzen A."/>
            <person name="Chen C."/>
            <person name="Yan M."/>
            <person name="Daum C."/>
            <person name="Ng V."/>
            <person name="Clum A."/>
            <person name="Steindorff A."/>
            <person name="Ohm R.A."/>
            <person name="Martin F."/>
            <person name="Silar P."/>
            <person name="Natvig D.O."/>
            <person name="Lalanne C."/>
            <person name="Gautier V."/>
            <person name="Ament-Velasquez S.L."/>
            <person name="Kruys A."/>
            <person name="Hutchinson M.I."/>
            <person name="Powell A.J."/>
            <person name="Barry K."/>
            <person name="Miller A.N."/>
            <person name="Grigoriev I.V."/>
            <person name="Debuchy R."/>
            <person name="Gladieux P."/>
            <person name="Hiltunen Thoren M."/>
            <person name="Johannesson H."/>
        </authorList>
    </citation>
    <scope>NUCLEOTIDE SEQUENCE</scope>
    <source>
        <strain evidence="1">CBS 123565</strain>
    </source>
</reference>
<name>A0AAN6UE67_9PEZI</name>
<comment type="caution">
    <text evidence="1">The sequence shown here is derived from an EMBL/GenBank/DDBJ whole genome shotgun (WGS) entry which is preliminary data.</text>
</comment>
<reference evidence="1" key="2">
    <citation type="submission" date="2023-05" db="EMBL/GenBank/DDBJ databases">
        <authorList>
            <consortium name="Lawrence Berkeley National Laboratory"/>
            <person name="Steindorff A."/>
            <person name="Hensen N."/>
            <person name="Bonometti L."/>
            <person name="Westerberg I."/>
            <person name="Brannstrom I.O."/>
            <person name="Guillou S."/>
            <person name="Cros-Aarteil S."/>
            <person name="Calhoun S."/>
            <person name="Haridas S."/>
            <person name="Kuo A."/>
            <person name="Mondo S."/>
            <person name="Pangilinan J."/>
            <person name="Riley R."/>
            <person name="Labutti K."/>
            <person name="Andreopoulos B."/>
            <person name="Lipzen A."/>
            <person name="Chen C."/>
            <person name="Yanf M."/>
            <person name="Daum C."/>
            <person name="Ng V."/>
            <person name="Clum A."/>
            <person name="Ohm R."/>
            <person name="Martin F."/>
            <person name="Silar P."/>
            <person name="Natvig D."/>
            <person name="Lalanne C."/>
            <person name="Gautier V."/>
            <person name="Ament-Velasquez S.L."/>
            <person name="Kruys A."/>
            <person name="Hutchinson M.I."/>
            <person name="Powell A.J."/>
            <person name="Barry K."/>
            <person name="Miller A.N."/>
            <person name="Grigoriev I.V."/>
            <person name="Debuchy R."/>
            <person name="Gladieux P."/>
            <person name="Thoren M.H."/>
            <person name="Johannesson H."/>
        </authorList>
    </citation>
    <scope>NUCLEOTIDE SEQUENCE</scope>
    <source>
        <strain evidence="1">CBS 123565</strain>
    </source>
</reference>
<evidence type="ECO:0000313" key="2">
    <source>
        <dbReference type="Proteomes" id="UP001304895"/>
    </source>
</evidence>
<proteinExistence type="predicted"/>
<dbReference type="EMBL" id="MU853428">
    <property type="protein sequence ID" value="KAK4131024.1"/>
    <property type="molecule type" value="Genomic_DNA"/>
</dbReference>